<organism evidence="1 2">
    <name type="scientific">Racocetra persica</name>
    <dbReference type="NCBI Taxonomy" id="160502"/>
    <lineage>
        <taxon>Eukaryota</taxon>
        <taxon>Fungi</taxon>
        <taxon>Fungi incertae sedis</taxon>
        <taxon>Mucoromycota</taxon>
        <taxon>Glomeromycotina</taxon>
        <taxon>Glomeromycetes</taxon>
        <taxon>Diversisporales</taxon>
        <taxon>Gigasporaceae</taxon>
        <taxon>Racocetra</taxon>
    </lineage>
</organism>
<dbReference type="EMBL" id="CAJVQC010007275">
    <property type="protein sequence ID" value="CAG8577204.1"/>
    <property type="molecule type" value="Genomic_DNA"/>
</dbReference>
<dbReference type="Proteomes" id="UP000789920">
    <property type="component" value="Unassembled WGS sequence"/>
</dbReference>
<name>A0ACA9ME06_9GLOM</name>
<keyword evidence="2" id="KW-1185">Reference proteome</keyword>
<reference evidence="1" key="1">
    <citation type="submission" date="2021-06" db="EMBL/GenBank/DDBJ databases">
        <authorList>
            <person name="Kallberg Y."/>
            <person name="Tangrot J."/>
            <person name="Rosling A."/>
        </authorList>
    </citation>
    <scope>NUCLEOTIDE SEQUENCE</scope>
    <source>
        <strain evidence="1">MA461A</strain>
    </source>
</reference>
<evidence type="ECO:0000313" key="2">
    <source>
        <dbReference type="Proteomes" id="UP000789920"/>
    </source>
</evidence>
<evidence type="ECO:0000313" key="1">
    <source>
        <dbReference type="EMBL" id="CAG8577204.1"/>
    </source>
</evidence>
<comment type="caution">
    <text evidence="1">The sequence shown here is derived from an EMBL/GenBank/DDBJ whole genome shotgun (WGS) entry which is preliminary data.</text>
</comment>
<protein>
    <submittedName>
        <fullName evidence="1">8725_t:CDS:1</fullName>
    </submittedName>
</protein>
<gene>
    <name evidence="1" type="ORF">RPERSI_LOCUS4988</name>
</gene>
<accession>A0ACA9ME06</accession>
<proteinExistence type="predicted"/>
<sequence>MSKYFTSHILSAKCLEMAQYLYFVASHMELDVVKIINEDPNFNLADRFIKDFYDSKKILLKLMITKVGENNIQEVWKITDIRILVPNISTVPKTVSIVLRYTAYKKLKYSEIWRLAQ</sequence>